<feature type="domain" description="Protein kinase" evidence="11">
    <location>
        <begin position="368"/>
        <end position="665"/>
    </location>
</feature>
<name>A0A1D2NAV6_ORCCI</name>
<dbReference type="GO" id="GO:0007169">
    <property type="term" value="P:cell surface receptor protein tyrosine kinase signaling pathway"/>
    <property type="evidence" value="ECO:0007669"/>
    <property type="project" value="TreeGrafter"/>
</dbReference>
<evidence type="ECO:0000313" key="13">
    <source>
        <dbReference type="Proteomes" id="UP000094527"/>
    </source>
</evidence>
<reference evidence="12 13" key="1">
    <citation type="journal article" date="2016" name="Genome Biol. Evol.">
        <title>Gene Family Evolution Reflects Adaptation to Soil Environmental Stressors in the Genome of the Collembolan Orchesella cincta.</title>
        <authorList>
            <person name="Faddeeva-Vakhrusheva A."/>
            <person name="Derks M.F."/>
            <person name="Anvar S.Y."/>
            <person name="Agamennone V."/>
            <person name="Suring W."/>
            <person name="Smit S."/>
            <person name="van Straalen N.M."/>
            <person name="Roelofs D."/>
        </authorList>
    </citation>
    <scope>NUCLEOTIDE SEQUENCE [LARGE SCALE GENOMIC DNA]</scope>
    <source>
        <tissue evidence="12">Mixed pool</tissue>
    </source>
</reference>
<dbReference type="PROSITE" id="PS50011">
    <property type="entry name" value="PROTEIN_KINASE_DOM"/>
    <property type="match status" value="1"/>
</dbReference>
<evidence type="ECO:0000256" key="2">
    <source>
        <dbReference type="ARBA" id="ARBA00022679"/>
    </source>
</evidence>
<comment type="caution">
    <text evidence="12">The sequence shown here is derived from an EMBL/GenBank/DDBJ whole genome shotgun (WGS) entry which is preliminary data.</text>
</comment>
<dbReference type="InterPro" id="IPR001245">
    <property type="entry name" value="Ser-Thr/Tyr_kinase_cat_dom"/>
</dbReference>
<evidence type="ECO:0000259" key="11">
    <source>
        <dbReference type="PROSITE" id="PS50011"/>
    </source>
</evidence>
<dbReference type="FunFam" id="1.10.510.10:FF:001512">
    <property type="entry name" value="Receptor tyrosine-protein kinase erbB-2"/>
    <property type="match status" value="1"/>
</dbReference>
<sequence>MVMIYSVFRPCFVAHFIVLLIFPLISTETTTTESIIETNLDTGDGQVCGTVTTASGDRVELKEGVTLSETEFEKVHLKKLKGAIFSPVIERECVIKLCGFTSFTSTPPQYSNSTLLGSSSDYADCEMINKIQNASATIYNDVFNTSSIGCGCNKKSPDCILNCFERVDRHIGWKENECAILFQESFCKTCDFNSITIEVKKEFVTDNTHHIRSALVRDNCSLTQNITGLNRLWRFQNESTTLQYSSTPTANNVKSAFLSDPETFWCYCNVDPPEPPEPEPSKIPTLVYIVIALSTILGIGGLTVLILMWRKRKILCGAFDKKRGSDYSNSTHTTNASRMGSWGSLDYSQIMSSPFDPKFSVAKSQFQTDSSQLLGGGHFGEVFKGSLDIAIKSVKVGAQQMCYNSLQQEIKILSHLGNHENVVRFYGFCAPDYKKDELYLITELCTNGSLKSYLQNTIEPRLKRKMMERQGLFMDMSDDGYTEEPVIEAINFEQQQEVLLDLDSETSHQFLQWAEEIANGMRYITHRKIVHVDLAARNVLLNHNLTAKIGDFGLSRKIYIKDYEDSKKESLPIMWIAPEALMQNKYFSKSDVWSYGVTIWEVFSLGKDPYTEKASFFGEILGSLMNGERLNQPHFAPDDVYSKLNECWNLTPEKRPSFKNLRDFFYSRKRSIPIPIPATILGDSDTLDKAPHVLYSDI</sequence>
<dbReference type="PROSITE" id="PS00109">
    <property type="entry name" value="PROTEIN_KINASE_TYR"/>
    <property type="match status" value="1"/>
</dbReference>
<dbReference type="GO" id="GO:0012505">
    <property type="term" value="C:endomembrane system"/>
    <property type="evidence" value="ECO:0007669"/>
    <property type="project" value="UniProtKB-SubCell"/>
</dbReference>
<dbReference type="Proteomes" id="UP000094527">
    <property type="component" value="Unassembled WGS sequence"/>
</dbReference>
<dbReference type="GO" id="GO:0043235">
    <property type="term" value="C:receptor complex"/>
    <property type="evidence" value="ECO:0007669"/>
    <property type="project" value="TreeGrafter"/>
</dbReference>
<evidence type="ECO:0000256" key="7">
    <source>
        <dbReference type="ARBA" id="ARBA00023137"/>
    </source>
</evidence>
<keyword evidence="2" id="KW-0808">Transferase</keyword>
<keyword evidence="4" id="KW-0418">Kinase</keyword>
<keyword evidence="7" id="KW-0829">Tyrosine-protein kinase</keyword>
<evidence type="ECO:0000313" key="12">
    <source>
        <dbReference type="EMBL" id="ODN02126.1"/>
    </source>
</evidence>
<dbReference type="InterPro" id="IPR000719">
    <property type="entry name" value="Prot_kinase_dom"/>
</dbReference>
<dbReference type="EMBL" id="LJIJ01000124">
    <property type="protein sequence ID" value="ODN02126.1"/>
    <property type="molecule type" value="Genomic_DNA"/>
</dbReference>
<keyword evidence="9" id="KW-0812">Transmembrane</keyword>
<comment type="subcellular location">
    <subcellularLocation>
        <location evidence="1">Endomembrane system</location>
    </subcellularLocation>
</comment>
<evidence type="ECO:0000256" key="6">
    <source>
        <dbReference type="ARBA" id="ARBA00023136"/>
    </source>
</evidence>
<keyword evidence="5" id="KW-0067">ATP-binding</keyword>
<dbReference type="GO" id="GO:0005524">
    <property type="term" value="F:ATP binding"/>
    <property type="evidence" value="ECO:0007669"/>
    <property type="project" value="UniProtKB-KW"/>
</dbReference>
<dbReference type="Gene3D" id="1.10.510.10">
    <property type="entry name" value="Transferase(Phosphotransferase) domain 1"/>
    <property type="match status" value="2"/>
</dbReference>
<evidence type="ECO:0000256" key="8">
    <source>
        <dbReference type="ARBA" id="ARBA00051243"/>
    </source>
</evidence>
<dbReference type="PANTHER" id="PTHR24416:SF621">
    <property type="entry name" value="TYROSINE KINASE RECEPTOR CAD96CA"/>
    <property type="match status" value="1"/>
</dbReference>
<dbReference type="PRINTS" id="PR00109">
    <property type="entry name" value="TYRKINASE"/>
</dbReference>
<dbReference type="AlphaFoldDB" id="A0A1D2NAV6"/>
<dbReference type="PANTHER" id="PTHR24416">
    <property type="entry name" value="TYROSINE-PROTEIN KINASE RECEPTOR"/>
    <property type="match status" value="1"/>
</dbReference>
<feature type="chain" id="PRO_5008905306" evidence="10">
    <location>
        <begin position="28"/>
        <end position="698"/>
    </location>
</feature>
<organism evidence="12 13">
    <name type="scientific">Orchesella cincta</name>
    <name type="common">Springtail</name>
    <name type="synonym">Podura cincta</name>
    <dbReference type="NCBI Taxonomy" id="48709"/>
    <lineage>
        <taxon>Eukaryota</taxon>
        <taxon>Metazoa</taxon>
        <taxon>Ecdysozoa</taxon>
        <taxon>Arthropoda</taxon>
        <taxon>Hexapoda</taxon>
        <taxon>Collembola</taxon>
        <taxon>Entomobryomorpha</taxon>
        <taxon>Entomobryoidea</taxon>
        <taxon>Orchesellidae</taxon>
        <taxon>Orchesellinae</taxon>
        <taxon>Orchesella</taxon>
    </lineage>
</organism>
<dbReference type="GO" id="GO:0005886">
    <property type="term" value="C:plasma membrane"/>
    <property type="evidence" value="ECO:0007669"/>
    <property type="project" value="TreeGrafter"/>
</dbReference>
<comment type="catalytic activity">
    <reaction evidence="8">
        <text>L-tyrosyl-[protein] + ATP = O-phospho-L-tyrosyl-[protein] + ADP + H(+)</text>
        <dbReference type="Rhea" id="RHEA:10596"/>
        <dbReference type="Rhea" id="RHEA-COMP:10136"/>
        <dbReference type="Rhea" id="RHEA-COMP:20101"/>
        <dbReference type="ChEBI" id="CHEBI:15378"/>
        <dbReference type="ChEBI" id="CHEBI:30616"/>
        <dbReference type="ChEBI" id="CHEBI:46858"/>
        <dbReference type="ChEBI" id="CHEBI:61978"/>
        <dbReference type="ChEBI" id="CHEBI:456216"/>
        <dbReference type="EC" id="2.7.10.1"/>
    </reaction>
</comment>
<dbReference type="GO" id="GO:0030182">
    <property type="term" value="P:neuron differentiation"/>
    <property type="evidence" value="ECO:0007669"/>
    <property type="project" value="UniProtKB-ARBA"/>
</dbReference>
<keyword evidence="3" id="KW-0547">Nucleotide-binding</keyword>
<dbReference type="GO" id="GO:0004714">
    <property type="term" value="F:transmembrane receptor protein tyrosine kinase activity"/>
    <property type="evidence" value="ECO:0007669"/>
    <property type="project" value="UniProtKB-EC"/>
</dbReference>
<feature type="signal peptide" evidence="10">
    <location>
        <begin position="1"/>
        <end position="27"/>
    </location>
</feature>
<dbReference type="SUPFAM" id="SSF56112">
    <property type="entry name" value="Protein kinase-like (PK-like)"/>
    <property type="match status" value="1"/>
</dbReference>
<dbReference type="InterPro" id="IPR008266">
    <property type="entry name" value="Tyr_kinase_AS"/>
</dbReference>
<dbReference type="GO" id="GO:0051130">
    <property type="term" value="P:positive regulation of cellular component organization"/>
    <property type="evidence" value="ECO:0007669"/>
    <property type="project" value="UniProtKB-ARBA"/>
</dbReference>
<dbReference type="OMA" id="WHEELEE"/>
<evidence type="ECO:0000256" key="5">
    <source>
        <dbReference type="ARBA" id="ARBA00022840"/>
    </source>
</evidence>
<evidence type="ECO:0000256" key="1">
    <source>
        <dbReference type="ARBA" id="ARBA00004308"/>
    </source>
</evidence>
<keyword evidence="13" id="KW-1185">Reference proteome</keyword>
<feature type="transmembrane region" description="Helical" evidence="9">
    <location>
        <begin position="286"/>
        <end position="309"/>
    </location>
</feature>
<keyword evidence="12" id="KW-0675">Receptor</keyword>
<dbReference type="GO" id="GO:0050793">
    <property type="term" value="P:regulation of developmental process"/>
    <property type="evidence" value="ECO:0007669"/>
    <property type="project" value="UniProtKB-ARBA"/>
</dbReference>
<protein>
    <submittedName>
        <fullName evidence="12">Platelet-derived growth factor receptor alpha</fullName>
    </submittedName>
</protein>
<evidence type="ECO:0000256" key="10">
    <source>
        <dbReference type="SAM" id="SignalP"/>
    </source>
</evidence>
<dbReference type="Pfam" id="PF07714">
    <property type="entry name" value="PK_Tyr_Ser-Thr"/>
    <property type="match status" value="1"/>
</dbReference>
<dbReference type="InterPro" id="IPR050122">
    <property type="entry name" value="RTK"/>
</dbReference>
<keyword evidence="9" id="KW-1133">Transmembrane helix</keyword>
<dbReference type="STRING" id="48709.A0A1D2NAV6"/>
<gene>
    <name evidence="12" type="ORF">Ocin01_04560</name>
</gene>
<dbReference type="CDD" id="cd00192">
    <property type="entry name" value="PTKc"/>
    <property type="match status" value="1"/>
</dbReference>
<evidence type="ECO:0000256" key="4">
    <source>
        <dbReference type="ARBA" id="ARBA00022777"/>
    </source>
</evidence>
<dbReference type="InterPro" id="IPR011009">
    <property type="entry name" value="Kinase-like_dom_sf"/>
</dbReference>
<accession>A0A1D2NAV6</accession>
<keyword evidence="6 9" id="KW-0472">Membrane</keyword>
<keyword evidence="10" id="KW-0732">Signal</keyword>
<evidence type="ECO:0000256" key="9">
    <source>
        <dbReference type="SAM" id="Phobius"/>
    </source>
</evidence>
<dbReference type="OrthoDB" id="1668230at2759"/>
<dbReference type="GO" id="GO:0048468">
    <property type="term" value="P:cell development"/>
    <property type="evidence" value="ECO:0007669"/>
    <property type="project" value="UniProtKB-ARBA"/>
</dbReference>
<proteinExistence type="predicted"/>
<evidence type="ECO:0000256" key="3">
    <source>
        <dbReference type="ARBA" id="ARBA00022741"/>
    </source>
</evidence>